<keyword evidence="5 7" id="KW-0408">Iron</keyword>
<comment type="subcellular location">
    <subcellularLocation>
        <location evidence="7">Cytoplasm</location>
    </subcellularLocation>
</comment>
<accession>A0A060TBB6</accession>
<dbReference type="EMBL" id="HG937694">
    <property type="protein sequence ID" value="CDP38089.1"/>
    <property type="molecule type" value="Genomic_DNA"/>
</dbReference>
<organism evidence="9">
    <name type="scientific">Blastobotrys adeninivorans</name>
    <name type="common">Yeast</name>
    <name type="synonym">Arxula adeninivorans</name>
    <dbReference type="NCBI Taxonomy" id="409370"/>
    <lineage>
        <taxon>Eukaryota</taxon>
        <taxon>Fungi</taxon>
        <taxon>Dikarya</taxon>
        <taxon>Ascomycota</taxon>
        <taxon>Saccharomycotina</taxon>
        <taxon>Dipodascomycetes</taxon>
        <taxon>Dipodascales</taxon>
        <taxon>Trichomonascaceae</taxon>
        <taxon>Blastobotrys</taxon>
    </lineage>
</organism>
<comment type="cofactor">
    <cofactor evidence="1">
        <name>[4Fe-4S] cluster</name>
        <dbReference type="ChEBI" id="CHEBI:49883"/>
    </cofactor>
</comment>
<dbReference type="InterPro" id="IPR016435">
    <property type="entry name" value="DPH1/DPH2"/>
</dbReference>
<dbReference type="PhylomeDB" id="A0A060TBB6"/>
<keyword evidence="6 7" id="KW-0411">Iron-sulfur</keyword>
<dbReference type="Gene3D" id="3.40.50.11840">
    <property type="entry name" value="Diphthamide synthesis DPH1/DPH2 domain 1"/>
    <property type="match status" value="1"/>
</dbReference>
<comment type="pathway">
    <text evidence="2 7">Protein modification; peptidyl-diphthamide biosynthesis.</text>
</comment>
<evidence type="ECO:0000256" key="6">
    <source>
        <dbReference type="ARBA" id="ARBA00023014"/>
    </source>
</evidence>
<evidence type="ECO:0000313" key="9">
    <source>
        <dbReference type="EMBL" id="CDP38089.1"/>
    </source>
</evidence>
<dbReference type="GO" id="GO:0051536">
    <property type="term" value="F:iron-sulfur cluster binding"/>
    <property type="evidence" value="ECO:0007669"/>
    <property type="project" value="UniProtKB-KW"/>
</dbReference>
<comment type="function">
    <text evidence="7">Required for the first step of diphthamide biosynthesis, a post-translational modification of histidine which occurs in elongation factor 2. DPH1 and DPH2 transfer a 3-amino-3-carboxypropyl (ACP) group from S-adenosyl-L-methionine (SAM) to a histidine residue, the reaction is assisted by a reduction system comprising DPH3 and a NADH-dependent reductase. Facilitates the reduction of the catalytic iron-sulfur cluster found in the DPH1 subunit.</text>
</comment>
<dbReference type="SFLD" id="SFLDF00408">
    <property type="entry name" value="Diphthamide_biosynthesis_famil"/>
    <property type="match status" value="1"/>
</dbReference>
<gene>
    <name evidence="9" type="ORF">GNLVRS02_ARAD1D26620g</name>
</gene>
<feature type="region of interest" description="Disordered" evidence="8">
    <location>
        <begin position="482"/>
        <end position="522"/>
    </location>
</feature>
<evidence type="ECO:0000256" key="2">
    <source>
        <dbReference type="ARBA" id="ARBA00005156"/>
    </source>
</evidence>
<evidence type="ECO:0000256" key="1">
    <source>
        <dbReference type="ARBA" id="ARBA00001966"/>
    </source>
</evidence>
<protein>
    <recommendedName>
        <fullName evidence="7">2-(3-amino-3-carboxypropyl)histidine synthase subunit 2</fullName>
    </recommendedName>
</protein>
<feature type="region of interest" description="Disordered" evidence="8">
    <location>
        <begin position="403"/>
        <end position="428"/>
    </location>
</feature>
<evidence type="ECO:0000256" key="3">
    <source>
        <dbReference type="ARBA" id="ARBA00006179"/>
    </source>
</evidence>
<sequence>MSTEMTPEPVEVPAPVLSGDSEFDRVAQVKREDKLSDSSLEAAYCLPELVKHIISNGYKTVALQFPDELIPDSAQVARLMRTSLIEQSDTPASVYILADTSYSPCCVDEIAAQHVAADFVVHFGNTCLNPVRTFPVAYVLSDGIKKPSMSTIEQMFRDQFDTTDRILLVSDAQYSAILYELYNSVKEDYNVVLTVLDAEEGTLLLPPSPDIDNATEKLDGVKRRHPPLDGQLSDYKAFILTSAEPSPSLVLHLSTLVESVTLLQFTHNGPIVSQPRTALQKRYRLVNMARASATIGILVNTLSLRGTMEVLKTVQQWITKSGKKYYTFVVGKPNVPKLANFDVVDMWVVLGCPLGGLMVNSEDYYKPIITPYELNLALQHEISWTGKWLIDFEAALKLSLSDDDGSSDHQGADDSDSEPEFDPVTGTYVSTSRPLRRLKHVNVEPDEPGSSGSGKELAERMSSQMVIRGTVSTAAEHLQSKLSWRGLGTDYDDEEVDEEGAEVEKGRGGIARGYSVHDHNRT</sequence>
<evidence type="ECO:0000256" key="8">
    <source>
        <dbReference type="SAM" id="MobiDB-lite"/>
    </source>
</evidence>
<reference evidence="9" key="1">
    <citation type="submission" date="2014-02" db="EMBL/GenBank/DDBJ databases">
        <authorList>
            <person name="Genoscope - CEA"/>
        </authorList>
    </citation>
    <scope>NUCLEOTIDE SEQUENCE</scope>
    <source>
        <strain evidence="9">LS3</strain>
    </source>
</reference>
<dbReference type="NCBIfam" id="TIGR00322">
    <property type="entry name" value="diphth2_R"/>
    <property type="match status" value="1"/>
</dbReference>
<dbReference type="GO" id="GO:0046872">
    <property type="term" value="F:metal ion binding"/>
    <property type="evidence" value="ECO:0007669"/>
    <property type="project" value="UniProtKB-KW"/>
</dbReference>
<keyword evidence="4 7" id="KW-0479">Metal-binding</keyword>
<dbReference type="NCBIfam" id="TIGR00272">
    <property type="entry name" value="DPH2"/>
    <property type="match status" value="1"/>
</dbReference>
<evidence type="ECO:0000256" key="4">
    <source>
        <dbReference type="ARBA" id="ARBA00022723"/>
    </source>
</evidence>
<dbReference type="InterPro" id="IPR010014">
    <property type="entry name" value="DHP2"/>
</dbReference>
<reference evidence="9" key="2">
    <citation type="submission" date="2014-06" db="EMBL/GenBank/DDBJ databases">
        <title>The complete genome of Blastobotrys (Arxula) adeninivorans LS3 - a yeast of biotechnological interest.</title>
        <authorList>
            <person name="Kunze G."/>
            <person name="Gaillardin C."/>
            <person name="Czernicka M."/>
            <person name="Durrens P."/>
            <person name="Martin T."/>
            <person name="Boer E."/>
            <person name="Gabaldon T."/>
            <person name="Cruz J."/>
            <person name="Talla E."/>
            <person name="Marck C."/>
            <person name="Goffeau A."/>
            <person name="Barbe V."/>
            <person name="Baret P."/>
            <person name="Baronian K."/>
            <person name="Beier S."/>
            <person name="Bleykasten C."/>
            <person name="Bode R."/>
            <person name="Casaregola S."/>
            <person name="Despons L."/>
            <person name="Fairhead C."/>
            <person name="Giersberg M."/>
            <person name="Gierski P."/>
            <person name="Hahnel U."/>
            <person name="Hartmann A."/>
            <person name="Jankowska D."/>
            <person name="Jubin C."/>
            <person name="Jung P."/>
            <person name="Lafontaine I."/>
            <person name="Leh-Louis V."/>
            <person name="Lemaire M."/>
            <person name="Marcet-Houben M."/>
            <person name="Mascher M."/>
            <person name="Morel G."/>
            <person name="Richard G.-F."/>
            <person name="Riechen J."/>
            <person name="Sacerdot C."/>
            <person name="Sarkar A."/>
            <person name="Savel G."/>
            <person name="Schacherer J."/>
            <person name="Sherman D."/>
            <person name="Straub M.-L."/>
            <person name="Stein N."/>
            <person name="Thierry A."/>
            <person name="Trautwein-Schult A."/>
            <person name="Westhof E."/>
            <person name="Worch S."/>
            <person name="Dujon B."/>
            <person name="Souciet J.-L."/>
            <person name="Wincker P."/>
            <person name="Scholz U."/>
            <person name="Neuveglise N."/>
        </authorList>
    </citation>
    <scope>NUCLEOTIDE SEQUENCE</scope>
    <source>
        <strain evidence="9">LS3</strain>
    </source>
</reference>
<dbReference type="Pfam" id="PF01866">
    <property type="entry name" value="Diphthamide_syn"/>
    <property type="match status" value="1"/>
</dbReference>
<dbReference type="FunFam" id="3.40.50.11860:FF:000001">
    <property type="entry name" value="2-(3-amino-3-carboxypropyl)histidine synthase subunit 2"/>
    <property type="match status" value="1"/>
</dbReference>
<dbReference type="GO" id="GO:0090560">
    <property type="term" value="F:2-(3-amino-3-carboxypropyl)histidine synthase activity"/>
    <property type="evidence" value="ECO:0007669"/>
    <property type="project" value="InterPro"/>
</dbReference>
<feature type="compositionally biased region" description="Acidic residues" evidence="8">
    <location>
        <begin position="490"/>
        <end position="501"/>
    </location>
</feature>
<dbReference type="AlphaFoldDB" id="A0A060TBB6"/>
<name>A0A060TBB6_BLAAD</name>
<keyword evidence="7" id="KW-0963">Cytoplasm</keyword>
<feature type="region of interest" description="Disordered" evidence="8">
    <location>
        <begin position="441"/>
        <end position="460"/>
    </location>
</feature>
<dbReference type="GO" id="GO:0005737">
    <property type="term" value="C:cytoplasm"/>
    <property type="evidence" value="ECO:0007669"/>
    <property type="project" value="UniProtKB-SubCell"/>
</dbReference>
<dbReference type="SFLD" id="SFLDS00032">
    <property type="entry name" value="Radical_SAM_3-amino-3-carboxyp"/>
    <property type="match status" value="1"/>
</dbReference>
<dbReference type="InterPro" id="IPR042265">
    <property type="entry name" value="DPH1/DPH2_3"/>
</dbReference>
<dbReference type="InterPro" id="IPR042263">
    <property type="entry name" value="DPH1/DPH2_1"/>
</dbReference>
<dbReference type="SFLD" id="SFLDG01121">
    <property type="entry name" value="Diphthamide_biosynthesis"/>
    <property type="match status" value="1"/>
</dbReference>
<evidence type="ECO:0000256" key="5">
    <source>
        <dbReference type="ARBA" id="ARBA00023004"/>
    </source>
</evidence>
<dbReference type="PANTHER" id="PTHR10762">
    <property type="entry name" value="DIPHTHAMIDE BIOSYNTHESIS PROTEIN"/>
    <property type="match status" value="1"/>
</dbReference>
<proteinExistence type="inferred from homology"/>
<dbReference type="GO" id="GO:0017183">
    <property type="term" value="P:protein histidyl modification to diphthamide"/>
    <property type="evidence" value="ECO:0007669"/>
    <property type="project" value="UniProtKB-UniPathway"/>
</dbReference>
<dbReference type="UniPathway" id="UPA00559"/>
<evidence type="ECO:0000256" key="7">
    <source>
        <dbReference type="RuleBase" id="RU364133"/>
    </source>
</evidence>
<dbReference type="Gene3D" id="3.40.50.11860">
    <property type="entry name" value="Diphthamide synthesis DPH1/DPH2 domain 3"/>
    <property type="match status" value="1"/>
</dbReference>
<comment type="similarity">
    <text evidence="3 7">Belongs to the DPH1/DPH2 family. DPH2 subfamily.</text>
</comment>
<dbReference type="PANTHER" id="PTHR10762:SF2">
    <property type="entry name" value="2-(3-AMINO-3-CARBOXYPROPYL)HISTIDINE SYNTHASE SUBUNIT 2"/>
    <property type="match status" value="1"/>
</dbReference>